<accession>A0A067P9M4</accession>
<evidence type="ECO:0000259" key="3">
    <source>
        <dbReference type="Pfam" id="PF01370"/>
    </source>
</evidence>
<gene>
    <name evidence="4" type="ORF">JAAARDRAFT_63125</name>
</gene>
<evidence type="ECO:0000256" key="1">
    <source>
        <dbReference type="ARBA" id="ARBA00023002"/>
    </source>
</evidence>
<dbReference type="InterPro" id="IPR036291">
    <property type="entry name" value="NAD(P)-bd_dom_sf"/>
</dbReference>
<dbReference type="InterPro" id="IPR050425">
    <property type="entry name" value="NAD(P)_dehydrat-like"/>
</dbReference>
<reference evidence="5" key="1">
    <citation type="journal article" date="2014" name="Proc. Natl. Acad. Sci. U.S.A.">
        <title>Extensive sampling of basidiomycete genomes demonstrates inadequacy of the white-rot/brown-rot paradigm for wood decay fungi.</title>
        <authorList>
            <person name="Riley R."/>
            <person name="Salamov A.A."/>
            <person name="Brown D.W."/>
            <person name="Nagy L.G."/>
            <person name="Floudas D."/>
            <person name="Held B.W."/>
            <person name="Levasseur A."/>
            <person name="Lombard V."/>
            <person name="Morin E."/>
            <person name="Otillar R."/>
            <person name="Lindquist E.A."/>
            <person name="Sun H."/>
            <person name="LaButti K.M."/>
            <person name="Schmutz J."/>
            <person name="Jabbour D."/>
            <person name="Luo H."/>
            <person name="Baker S.E."/>
            <person name="Pisabarro A.G."/>
            <person name="Walton J.D."/>
            <person name="Blanchette R.A."/>
            <person name="Henrissat B."/>
            <person name="Martin F."/>
            <person name="Cullen D."/>
            <person name="Hibbett D.S."/>
            <person name="Grigoriev I.V."/>
        </authorList>
    </citation>
    <scope>NUCLEOTIDE SEQUENCE [LARGE SCALE GENOMIC DNA]</scope>
    <source>
        <strain evidence="5">MUCL 33604</strain>
    </source>
</reference>
<organism evidence="4 5">
    <name type="scientific">Jaapia argillacea MUCL 33604</name>
    <dbReference type="NCBI Taxonomy" id="933084"/>
    <lineage>
        <taxon>Eukaryota</taxon>
        <taxon>Fungi</taxon>
        <taxon>Dikarya</taxon>
        <taxon>Basidiomycota</taxon>
        <taxon>Agaricomycotina</taxon>
        <taxon>Agaricomycetes</taxon>
        <taxon>Agaricomycetidae</taxon>
        <taxon>Jaapiales</taxon>
        <taxon>Jaapiaceae</taxon>
        <taxon>Jaapia</taxon>
    </lineage>
</organism>
<evidence type="ECO:0000313" key="5">
    <source>
        <dbReference type="Proteomes" id="UP000027265"/>
    </source>
</evidence>
<dbReference type="Gene3D" id="3.40.50.720">
    <property type="entry name" value="NAD(P)-binding Rossmann-like Domain"/>
    <property type="match status" value="1"/>
</dbReference>
<keyword evidence="5" id="KW-1185">Reference proteome</keyword>
<dbReference type="GO" id="GO:0016616">
    <property type="term" value="F:oxidoreductase activity, acting on the CH-OH group of donors, NAD or NADP as acceptor"/>
    <property type="evidence" value="ECO:0007669"/>
    <property type="project" value="TreeGrafter"/>
</dbReference>
<dbReference type="OrthoDB" id="2735536at2759"/>
<keyword evidence="1" id="KW-0560">Oxidoreductase</keyword>
<dbReference type="EMBL" id="KL197759">
    <property type="protein sequence ID" value="KDQ50510.1"/>
    <property type="molecule type" value="Genomic_DNA"/>
</dbReference>
<dbReference type="InParanoid" id="A0A067P9M4"/>
<dbReference type="Proteomes" id="UP000027265">
    <property type="component" value="Unassembled WGS sequence"/>
</dbReference>
<dbReference type="SUPFAM" id="SSF51735">
    <property type="entry name" value="NAD(P)-binding Rossmann-fold domains"/>
    <property type="match status" value="1"/>
</dbReference>
<comment type="similarity">
    <text evidence="2">Belongs to the NAD(P)-dependent epimerase/dehydratase family. Dihydroflavonol-4-reductase subfamily.</text>
</comment>
<feature type="domain" description="NAD-dependent epimerase/dehydratase" evidence="3">
    <location>
        <begin position="10"/>
        <end position="257"/>
    </location>
</feature>
<dbReference type="HOGENOM" id="CLU_007383_9_2_1"/>
<dbReference type="AlphaFoldDB" id="A0A067P9M4"/>
<evidence type="ECO:0000256" key="2">
    <source>
        <dbReference type="ARBA" id="ARBA00023445"/>
    </source>
</evidence>
<name>A0A067P9M4_9AGAM</name>
<evidence type="ECO:0000313" key="4">
    <source>
        <dbReference type="EMBL" id="KDQ50510.1"/>
    </source>
</evidence>
<proteinExistence type="inferred from homology"/>
<sequence length="347" mass="37790">MAAPSKKPLILVTGASGFLGSYVVYDALEAGYRVRGTARSGKVDLLKQGYSQYQDRFEVAPVDDVATGDFAEALKGVEAVIHVASPISGVADAETTLDSAINGSLNVLRQAEKVGIKKFVVTSSVVALTSPLNPRILSDYEFTDKDWNPVTKEEALKPGASDFIIYSASKVLSEKAVWDFVKTHPHIDVTTILPPFIFGPFSPGFIVQDASSRKRNLSTNGYVYQLINGSIPQTLGVGTVDIRDVARLHVAALTQGDGSMSQEQKRVLVPRQLIDWKVVAEYIAEKRPELKNRLPPTNDVPNLSGSFATVDTRRARELVDAFFPWQETILAAVDDLVRLEKEGSLVA</sequence>
<dbReference type="STRING" id="933084.A0A067P9M4"/>
<dbReference type="Pfam" id="PF01370">
    <property type="entry name" value="Epimerase"/>
    <property type="match status" value="1"/>
</dbReference>
<dbReference type="PANTHER" id="PTHR10366">
    <property type="entry name" value="NAD DEPENDENT EPIMERASE/DEHYDRATASE"/>
    <property type="match status" value="1"/>
</dbReference>
<dbReference type="InterPro" id="IPR001509">
    <property type="entry name" value="Epimerase_deHydtase"/>
</dbReference>
<dbReference type="PANTHER" id="PTHR10366:SF564">
    <property type="entry name" value="STEROL-4-ALPHA-CARBOXYLATE 3-DEHYDROGENASE, DECARBOXYLATING"/>
    <property type="match status" value="1"/>
</dbReference>
<protein>
    <recommendedName>
        <fullName evidence="3">NAD-dependent epimerase/dehydratase domain-containing protein</fullName>
    </recommendedName>
</protein>